<evidence type="ECO:0000313" key="2">
    <source>
        <dbReference type="EMBL" id="KGB42350.1"/>
    </source>
</evidence>
<feature type="compositionally biased region" description="Polar residues" evidence="1">
    <location>
        <begin position="10"/>
        <end position="26"/>
    </location>
</feature>
<dbReference type="EMBL" id="KL252952">
    <property type="protein sequence ID" value="KGB42350.1"/>
    <property type="molecule type" value="Genomic_DNA"/>
</dbReference>
<reference evidence="2" key="1">
    <citation type="journal article" date="2012" name="Nat. Genet.">
        <title>Whole-genome sequence of Schistosoma haematobium.</title>
        <authorList>
            <person name="Young N.D."/>
            <person name="Jex A.R."/>
            <person name="Li B."/>
            <person name="Liu S."/>
            <person name="Yang L."/>
            <person name="Xiong Z."/>
            <person name="Li Y."/>
            <person name="Cantacessi C."/>
            <person name="Hall R.S."/>
            <person name="Xu X."/>
            <person name="Chen F."/>
            <person name="Wu X."/>
            <person name="Zerlotini A."/>
            <person name="Oliveira G."/>
            <person name="Hofmann A."/>
            <person name="Zhang G."/>
            <person name="Fang X."/>
            <person name="Kang Y."/>
            <person name="Campbell B.E."/>
            <person name="Loukas A."/>
            <person name="Ranganathan S."/>
            <person name="Rollinson D."/>
            <person name="Rinaldi G."/>
            <person name="Brindley P.J."/>
            <person name="Yang H."/>
            <person name="Wang J."/>
            <person name="Wang J."/>
            <person name="Gasser R.B."/>
        </authorList>
    </citation>
    <scope>NUCLEOTIDE SEQUENCE [LARGE SCALE GENOMIC DNA]</scope>
</reference>
<feature type="region of interest" description="Disordered" evidence="1">
    <location>
        <begin position="1"/>
        <end position="54"/>
    </location>
</feature>
<evidence type="ECO:0000256" key="1">
    <source>
        <dbReference type="SAM" id="MobiDB-lite"/>
    </source>
</evidence>
<proteinExistence type="predicted"/>
<gene>
    <name evidence="2" type="ORF">MS3_11060</name>
</gene>
<dbReference type="AlphaFoldDB" id="A0A095A4X3"/>
<name>A0A095A4X3_SCHHA</name>
<dbReference type="STRING" id="6185.A0A095A4X3"/>
<sequence>MTEIPRAEQLESTQNFSYDNHIQSTNGEDDVFKPPSPIHRTMKTGETVYDKSNSNTMDSIDLNDLDGLAYCLHGQCLDEDPYAVTTNTDSAFHSFLL</sequence>
<protein>
    <submittedName>
        <fullName evidence="2">Uncharacterized protein</fullName>
    </submittedName>
</protein>
<accession>A0A095A4X3</accession>
<organism evidence="2">
    <name type="scientific">Schistosoma haematobium</name>
    <name type="common">Blood fluke</name>
    <dbReference type="NCBI Taxonomy" id="6185"/>
    <lineage>
        <taxon>Eukaryota</taxon>
        <taxon>Metazoa</taxon>
        <taxon>Spiralia</taxon>
        <taxon>Lophotrochozoa</taxon>
        <taxon>Platyhelminthes</taxon>
        <taxon>Trematoda</taxon>
        <taxon>Digenea</taxon>
        <taxon>Strigeidida</taxon>
        <taxon>Schistosomatoidea</taxon>
        <taxon>Schistosomatidae</taxon>
        <taxon>Schistosoma</taxon>
    </lineage>
</organism>